<dbReference type="EMBL" id="CAXAMN010022373">
    <property type="protein sequence ID" value="CAK9068849.1"/>
    <property type="molecule type" value="Genomic_DNA"/>
</dbReference>
<reference evidence="6 7" key="1">
    <citation type="submission" date="2024-02" db="EMBL/GenBank/DDBJ databases">
        <authorList>
            <person name="Chen Y."/>
            <person name="Shah S."/>
            <person name="Dougan E. K."/>
            <person name="Thang M."/>
            <person name="Chan C."/>
        </authorList>
    </citation>
    <scope>NUCLEOTIDE SEQUENCE [LARGE SCALE GENOMIC DNA]</scope>
</reference>
<dbReference type="PANTHER" id="PTHR45969:SF69">
    <property type="entry name" value="FINGER DOMAIN PROTEIN, PUTATIVE (AFU_ORTHOLOGUE AFUA_3G12190)-RELATED"/>
    <property type="match status" value="1"/>
</dbReference>
<dbReference type="SUPFAM" id="SSF57850">
    <property type="entry name" value="RING/U-box"/>
    <property type="match status" value="1"/>
</dbReference>
<evidence type="ECO:0000313" key="7">
    <source>
        <dbReference type="Proteomes" id="UP001642484"/>
    </source>
</evidence>
<gene>
    <name evidence="6" type="ORF">CCMP2556_LOCUS33841</name>
</gene>
<feature type="compositionally biased region" description="Polar residues" evidence="4">
    <location>
        <begin position="285"/>
        <end position="302"/>
    </location>
</feature>
<comment type="caution">
    <text evidence="6">The sequence shown here is derived from an EMBL/GenBank/DDBJ whole genome shotgun (WGS) entry which is preliminary data.</text>
</comment>
<dbReference type="InterPro" id="IPR013083">
    <property type="entry name" value="Znf_RING/FYVE/PHD"/>
</dbReference>
<sequence length="389" mass="42783">MANEWNNSKPYTRLKCGSSDRGRTNVFTLEYDLLCPVQLPHAAGVHMLTIILRMWYTSMVACVMHIVAPRELPFATHAMIVENTLTVAVQEEDSNLQQEACPICLENFQVGDKVRRLPCMHLFHVVGGESSSQSRHCNIDRHLVLDKQCPICKTPIDIMERMERDQAAAMDRSDEVAPAPVGEITIQPADSGEGLVADTAEEARPATSEQAQEEDRPVEQPNPQRLPEQAAELERVVRSLQSRWLQIQDVVAGVQQMLHYLEDSHSTLSAVRNSTARVDDAARTSAETGTEEQPQTQAAPETVSVIASPTDVSVEPPVEPQLQQAAPAPVVEIPASPEPPAVQAPVEAGWEPFTQAEKVCNAYTWRRRRLGMLQSATSSTEGPCGRSSA</sequence>
<accession>A0ABP0NZ73</accession>
<keyword evidence="2" id="KW-0863">Zinc-finger</keyword>
<feature type="region of interest" description="Disordered" evidence="4">
    <location>
        <begin position="273"/>
        <end position="302"/>
    </location>
</feature>
<evidence type="ECO:0000256" key="2">
    <source>
        <dbReference type="ARBA" id="ARBA00022771"/>
    </source>
</evidence>
<evidence type="ECO:0000256" key="4">
    <source>
        <dbReference type="SAM" id="MobiDB-lite"/>
    </source>
</evidence>
<organism evidence="6 7">
    <name type="scientific">Durusdinium trenchii</name>
    <dbReference type="NCBI Taxonomy" id="1381693"/>
    <lineage>
        <taxon>Eukaryota</taxon>
        <taxon>Sar</taxon>
        <taxon>Alveolata</taxon>
        <taxon>Dinophyceae</taxon>
        <taxon>Suessiales</taxon>
        <taxon>Symbiodiniaceae</taxon>
        <taxon>Durusdinium</taxon>
    </lineage>
</organism>
<dbReference type="Pfam" id="PF17123">
    <property type="entry name" value="zf-RING_11"/>
    <property type="match status" value="1"/>
</dbReference>
<evidence type="ECO:0000259" key="5">
    <source>
        <dbReference type="SMART" id="SM00184"/>
    </source>
</evidence>
<protein>
    <recommendedName>
        <fullName evidence="5">RING-type domain-containing protein</fullName>
    </recommendedName>
</protein>
<keyword evidence="7" id="KW-1185">Reference proteome</keyword>
<keyword evidence="1" id="KW-0479">Metal-binding</keyword>
<dbReference type="SMART" id="SM00184">
    <property type="entry name" value="RING"/>
    <property type="match status" value="1"/>
</dbReference>
<feature type="domain" description="RING-type" evidence="5">
    <location>
        <begin position="101"/>
        <end position="152"/>
    </location>
</feature>
<dbReference type="InterPro" id="IPR001841">
    <property type="entry name" value="Znf_RING"/>
</dbReference>
<feature type="region of interest" description="Disordered" evidence="4">
    <location>
        <begin position="200"/>
        <end position="225"/>
    </location>
</feature>
<evidence type="ECO:0000313" key="6">
    <source>
        <dbReference type="EMBL" id="CAK9068849.1"/>
    </source>
</evidence>
<name>A0ABP0NZ73_9DINO</name>
<keyword evidence="3" id="KW-0862">Zinc</keyword>
<dbReference type="Proteomes" id="UP001642484">
    <property type="component" value="Unassembled WGS sequence"/>
</dbReference>
<proteinExistence type="predicted"/>
<dbReference type="Gene3D" id="3.30.40.10">
    <property type="entry name" value="Zinc/RING finger domain, C3HC4 (zinc finger)"/>
    <property type="match status" value="1"/>
</dbReference>
<dbReference type="PANTHER" id="PTHR45969">
    <property type="entry name" value="RING ZINC FINGER PROTEIN-RELATED"/>
    <property type="match status" value="1"/>
</dbReference>
<evidence type="ECO:0000256" key="3">
    <source>
        <dbReference type="ARBA" id="ARBA00022833"/>
    </source>
</evidence>
<evidence type="ECO:0000256" key="1">
    <source>
        <dbReference type="ARBA" id="ARBA00022723"/>
    </source>
</evidence>